<feature type="transmembrane region" description="Helical" evidence="8">
    <location>
        <begin position="21"/>
        <end position="39"/>
    </location>
</feature>
<reference evidence="10" key="1">
    <citation type="journal article" date="2019" name="Int. J. Syst. Evol. Microbiol.">
        <title>The Global Catalogue of Microorganisms (GCM) 10K type strain sequencing project: providing services to taxonomists for standard genome sequencing and annotation.</title>
        <authorList>
            <consortium name="The Broad Institute Genomics Platform"/>
            <consortium name="The Broad Institute Genome Sequencing Center for Infectious Disease"/>
            <person name="Wu L."/>
            <person name="Ma J."/>
        </authorList>
    </citation>
    <scope>NUCLEOTIDE SEQUENCE [LARGE SCALE GENOMIC DNA]</scope>
    <source>
        <strain evidence="10">JCM 17326</strain>
    </source>
</reference>
<comment type="caution">
    <text evidence="9">The sequence shown here is derived from an EMBL/GenBank/DDBJ whole genome shotgun (WGS) entry which is preliminary data.</text>
</comment>
<dbReference type="EMBL" id="BAABDQ010000047">
    <property type="protein sequence ID" value="GAA3611365.1"/>
    <property type="molecule type" value="Genomic_DNA"/>
</dbReference>
<evidence type="ECO:0000256" key="2">
    <source>
        <dbReference type="ARBA" id="ARBA00009773"/>
    </source>
</evidence>
<protein>
    <submittedName>
        <fullName evidence="9">AI-2E family transporter</fullName>
    </submittedName>
</protein>
<comment type="similarity">
    <text evidence="2">Belongs to the autoinducer-2 exporter (AI-2E) (TC 2.A.86) family.</text>
</comment>
<dbReference type="Proteomes" id="UP001500630">
    <property type="component" value="Unassembled WGS sequence"/>
</dbReference>
<evidence type="ECO:0000313" key="9">
    <source>
        <dbReference type="EMBL" id="GAA3611365.1"/>
    </source>
</evidence>
<feature type="transmembrane region" description="Helical" evidence="8">
    <location>
        <begin position="240"/>
        <end position="268"/>
    </location>
</feature>
<evidence type="ECO:0000256" key="7">
    <source>
        <dbReference type="ARBA" id="ARBA00023136"/>
    </source>
</evidence>
<keyword evidence="7 8" id="KW-0472">Membrane</keyword>
<keyword evidence="5 8" id="KW-0812">Transmembrane</keyword>
<keyword evidence="10" id="KW-1185">Reference proteome</keyword>
<evidence type="ECO:0000313" key="10">
    <source>
        <dbReference type="Proteomes" id="UP001500630"/>
    </source>
</evidence>
<accession>A0ABP6ZJ21</accession>
<name>A0ABP6ZJ21_9ACTN</name>
<feature type="transmembrane region" description="Helical" evidence="8">
    <location>
        <begin position="75"/>
        <end position="96"/>
    </location>
</feature>
<feature type="transmembrane region" description="Helical" evidence="8">
    <location>
        <begin position="157"/>
        <end position="178"/>
    </location>
</feature>
<sequence length="377" mass="38441">MRRPAAAEPSVPPRIRALGTAGWLFTGVVLASAILLFLLAALRPLVMPLLVAAALSVVFVPLVDRLAAWGMPRALGAVLCCLTCVVVAVGCVVVLVSGLRTQFDAIGAALESAVVRVKEGAAVLGIGPEQVASARTTITEAMPEVVSVLVSGLAKGVLAVVQSVLGVALGLYLIFFMLKDTTATKSVVVRLLPVPSEVGREAADRAAVIIRRYFLGMTLIAAMNTVLIAVGAFFLRLPAIGVIALATFLGAYIPYLGAFVSGAFAVLIALGSGGGTTAAWMLLVVVVANGTLQNILAPFVFGSAVRIHPMVVLLVTVLAGLVAGLAGVALAVPLTALAVDLMRLLKETRARSPAVDGTAAGIPVLVRPSPGTPPGVS</sequence>
<proteinExistence type="inferred from homology"/>
<evidence type="ECO:0000256" key="1">
    <source>
        <dbReference type="ARBA" id="ARBA00004651"/>
    </source>
</evidence>
<evidence type="ECO:0000256" key="8">
    <source>
        <dbReference type="SAM" id="Phobius"/>
    </source>
</evidence>
<dbReference type="PANTHER" id="PTHR21716">
    <property type="entry name" value="TRANSMEMBRANE PROTEIN"/>
    <property type="match status" value="1"/>
</dbReference>
<gene>
    <name evidence="9" type="ORF">GCM10022419_115490</name>
</gene>
<organism evidence="9 10">
    <name type="scientific">Nonomuraea rosea</name>
    <dbReference type="NCBI Taxonomy" id="638574"/>
    <lineage>
        <taxon>Bacteria</taxon>
        <taxon>Bacillati</taxon>
        <taxon>Actinomycetota</taxon>
        <taxon>Actinomycetes</taxon>
        <taxon>Streptosporangiales</taxon>
        <taxon>Streptosporangiaceae</taxon>
        <taxon>Nonomuraea</taxon>
    </lineage>
</organism>
<dbReference type="RefSeq" id="WP_345575956.1">
    <property type="nucleotide sequence ID" value="NZ_BAABDQ010000047.1"/>
</dbReference>
<comment type="subcellular location">
    <subcellularLocation>
        <location evidence="1">Cell membrane</location>
        <topology evidence="1">Multi-pass membrane protein</topology>
    </subcellularLocation>
</comment>
<evidence type="ECO:0000256" key="5">
    <source>
        <dbReference type="ARBA" id="ARBA00022692"/>
    </source>
</evidence>
<feature type="transmembrane region" description="Helical" evidence="8">
    <location>
        <begin position="307"/>
        <end position="339"/>
    </location>
</feature>
<feature type="transmembrane region" description="Helical" evidence="8">
    <location>
        <begin position="280"/>
        <end position="301"/>
    </location>
</feature>
<dbReference type="InterPro" id="IPR002549">
    <property type="entry name" value="AI-2E-like"/>
</dbReference>
<keyword evidence="4" id="KW-1003">Cell membrane</keyword>
<feature type="transmembrane region" description="Helical" evidence="8">
    <location>
        <begin position="45"/>
        <end position="63"/>
    </location>
</feature>
<dbReference type="Pfam" id="PF01594">
    <property type="entry name" value="AI-2E_transport"/>
    <property type="match status" value="1"/>
</dbReference>
<evidence type="ECO:0000256" key="6">
    <source>
        <dbReference type="ARBA" id="ARBA00022989"/>
    </source>
</evidence>
<evidence type="ECO:0000256" key="4">
    <source>
        <dbReference type="ARBA" id="ARBA00022475"/>
    </source>
</evidence>
<keyword evidence="3" id="KW-0813">Transport</keyword>
<evidence type="ECO:0000256" key="3">
    <source>
        <dbReference type="ARBA" id="ARBA00022448"/>
    </source>
</evidence>
<feature type="transmembrane region" description="Helical" evidence="8">
    <location>
        <begin position="213"/>
        <end position="234"/>
    </location>
</feature>
<keyword evidence="6 8" id="KW-1133">Transmembrane helix</keyword>
<dbReference type="PANTHER" id="PTHR21716:SF53">
    <property type="entry name" value="PERMEASE PERM-RELATED"/>
    <property type="match status" value="1"/>
</dbReference>